<dbReference type="GO" id="GO:0006325">
    <property type="term" value="P:chromatin organization"/>
    <property type="evidence" value="ECO:0007669"/>
    <property type="project" value="UniProtKB-KW"/>
</dbReference>
<feature type="compositionally biased region" description="Basic and acidic residues" evidence="6">
    <location>
        <begin position="351"/>
        <end position="361"/>
    </location>
</feature>
<dbReference type="Gene3D" id="2.30.30.140">
    <property type="match status" value="1"/>
</dbReference>
<feature type="region of interest" description="Disordered" evidence="6">
    <location>
        <begin position="264"/>
        <end position="289"/>
    </location>
</feature>
<dbReference type="GO" id="GO:0000123">
    <property type="term" value="C:histone acetyltransferase complex"/>
    <property type="evidence" value="ECO:0007669"/>
    <property type="project" value="TreeGrafter"/>
</dbReference>
<dbReference type="InterPro" id="IPR038217">
    <property type="entry name" value="MRG_C_sf"/>
</dbReference>
<proteinExistence type="predicted"/>
<dbReference type="EMBL" id="AZIL01001410">
    <property type="protein sequence ID" value="EWM24012.1"/>
    <property type="molecule type" value="Genomic_DNA"/>
</dbReference>
<evidence type="ECO:0000313" key="8">
    <source>
        <dbReference type="EMBL" id="EWM24012.1"/>
    </source>
</evidence>
<keyword evidence="4" id="KW-0804">Transcription</keyword>
<accession>W7TCS6</accession>
<dbReference type="Proteomes" id="UP000019335">
    <property type="component" value="Chromosome 15"/>
</dbReference>
<feature type="compositionally biased region" description="Basic and acidic residues" evidence="6">
    <location>
        <begin position="130"/>
        <end position="167"/>
    </location>
</feature>
<reference evidence="8 9" key="1">
    <citation type="journal article" date="2014" name="Mol. Plant">
        <title>Chromosome Scale Genome Assembly and Transcriptome Profiling of Nannochloropsis gaditana in Nitrogen Depletion.</title>
        <authorList>
            <person name="Corteggiani Carpinelli E."/>
            <person name="Telatin A."/>
            <person name="Vitulo N."/>
            <person name="Forcato C."/>
            <person name="D'Angelo M."/>
            <person name="Schiavon R."/>
            <person name="Vezzi A."/>
            <person name="Giacometti G.M."/>
            <person name="Morosinotto T."/>
            <person name="Valle G."/>
        </authorList>
    </citation>
    <scope>NUCLEOTIDE SEQUENCE [LARGE SCALE GENOMIC DNA]</scope>
    <source>
        <strain evidence="8 9">B-31</strain>
    </source>
</reference>
<dbReference type="InterPro" id="IPR053820">
    <property type="entry name" value="MSL3_chromo-like"/>
</dbReference>
<protein>
    <submittedName>
        <fullName evidence="8">Mortality factor 4-like protein 1</fullName>
    </submittedName>
</protein>
<keyword evidence="2" id="KW-0156">Chromatin regulator</keyword>
<dbReference type="Pfam" id="PF22732">
    <property type="entry name" value="MSL3_chromo-like"/>
    <property type="match status" value="1"/>
</dbReference>
<dbReference type="Gene3D" id="1.10.274.30">
    <property type="entry name" value="MRG domain"/>
    <property type="match status" value="1"/>
</dbReference>
<dbReference type="PANTHER" id="PTHR10880:SF15">
    <property type="entry name" value="MSL COMPLEX SUBUNIT 3"/>
    <property type="match status" value="1"/>
</dbReference>
<evidence type="ECO:0000256" key="2">
    <source>
        <dbReference type="ARBA" id="ARBA00022853"/>
    </source>
</evidence>
<keyword evidence="9" id="KW-1185">Reference proteome</keyword>
<evidence type="ECO:0000256" key="6">
    <source>
        <dbReference type="SAM" id="MobiDB-lite"/>
    </source>
</evidence>
<dbReference type="Pfam" id="PF05712">
    <property type="entry name" value="MRG"/>
    <property type="match status" value="1"/>
</dbReference>
<gene>
    <name evidence="8" type="ORF">Naga_100040g19</name>
</gene>
<feature type="region of interest" description="Disordered" evidence="6">
    <location>
        <begin position="117"/>
        <end position="171"/>
    </location>
</feature>
<evidence type="ECO:0000256" key="1">
    <source>
        <dbReference type="ARBA" id="ARBA00004123"/>
    </source>
</evidence>
<dbReference type="AlphaFoldDB" id="W7TCS6"/>
<feature type="region of interest" description="Disordered" evidence="6">
    <location>
        <begin position="351"/>
        <end position="381"/>
    </location>
</feature>
<keyword evidence="3" id="KW-0805">Transcription regulation</keyword>
<dbReference type="InterPro" id="IPR000953">
    <property type="entry name" value="Chromo/chromo_shadow_dom"/>
</dbReference>
<feature type="compositionally biased region" description="Low complexity" evidence="6">
    <location>
        <begin position="264"/>
        <end position="280"/>
    </location>
</feature>
<dbReference type="GO" id="GO:0005634">
    <property type="term" value="C:nucleus"/>
    <property type="evidence" value="ECO:0007669"/>
    <property type="project" value="UniProtKB-SubCell"/>
</dbReference>
<dbReference type="InterPro" id="IPR008676">
    <property type="entry name" value="MRG"/>
</dbReference>
<dbReference type="PANTHER" id="PTHR10880">
    <property type="entry name" value="MORTALITY FACTOR 4-LIKE PROTEIN"/>
    <property type="match status" value="1"/>
</dbReference>
<dbReference type="PIRSF" id="PIRSF038133">
    <property type="entry name" value="HAT_Nua4_EAF3/MRG15"/>
    <property type="match status" value="1"/>
</dbReference>
<feature type="domain" description="Chromo" evidence="7">
    <location>
        <begin position="65"/>
        <end position="120"/>
    </location>
</feature>
<evidence type="ECO:0000313" key="9">
    <source>
        <dbReference type="Proteomes" id="UP000019335"/>
    </source>
</evidence>
<comment type="subcellular location">
    <subcellularLocation>
        <location evidence="1">Nucleus</location>
    </subcellularLocation>
</comment>
<dbReference type="GO" id="GO:0006355">
    <property type="term" value="P:regulation of DNA-templated transcription"/>
    <property type="evidence" value="ECO:0007669"/>
    <property type="project" value="InterPro"/>
</dbReference>
<organism evidence="8 9">
    <name type="scientific">Nannochloropsis gaditana</name>
    <dbReference type="NCBI Taxonomy" id="72520"/>
    <lineage>
        <taxon>Eukaryota</taxon>
        <taxon>Sar</taxon>
        <taxon>Stramenopiles</taxon>
        <taxon>Ochrophyta</taxon>
        <taxon>Eustigmatophyceae</taxon>
        <taxon>Eustigmatales</taxon>
        <taxon>Monodopsidaceae</taxon>
        <taxon>Nannochloropsis</taxon>
    </lineage>
</organism>
<dbReference type="InterPro" id="IPR026541">
    <property type="entry name" value="MRG_dom"/>
</dbReference>
<keyword evidence="5" id="KW-0539">Nucleus</keyword>
<name>W7TCS6_9STRA</name>
<dbReference type="SUPFAM" id="SSF54160">
    <property type="entry name" value="Chromo domain-like"/>
    <property type="match status" value="1"/>
</dbReference>
<dbReference type="OrthoDB" id="124855at2759"/>
<evidence type="ECO:0000259" key="7">
    <source>
        <dbReference type="SMART" id="SM00298"/>
    </source>
</evidence>
<evidence type="ECO:0000256" key="4">
    <source>
        <dbReference type="ARBA" id="ARBA00023163"/>
    </source>
</evidence>
<dbReference type="InterPro" id="IPR016197">
    <property type="entry name" value="Chromo-like_dom_sf"/>
</dbReference>
<evidence type="ECO:0000256" key="3">
    <source>
        <dbReference type="ARBA" id="ARBA00023015"/>
    </source>
</evidence>
<comment type="caution">
    <text evidence="8">The sequence shown here is derived from an EMBL/GenBank/DDBJ whole genome shotgun (WGS) entry which is preliminary data.</text>
</comment>
<dbReference type="PROSITE" id="PS51640">
    <property type="entry name" value="MRG"/>
    <property type="match status" value="1"/>
</dbReference>
<evidence type="ECO:0000256" key="5">
    <source>
        <dbReference type="ARBA" id="ARBA00023242"/>
    </source>
</evidence>
<dbReference type="SMART" id="SM00298">
    <property type="entry name" value="CHROMO"/>
    <property type="match status" value="1"/>
</dbReference>
<sequence>MHRVGRRRVSTSATSVRCTEIKEKTGMIAVDNAAAPVEPAALDVTGSTKTFKEQEVVLAKDSGQLYEAKIQKVQEGKKGSAPQYFIHYQGWKSKWDRWVGAEDLLPKDEHSLKLQAQLRQAAKRRPGPAAEKEDGREGGFKRGKGEGGEDVSRPADPDLEPAPEKNSDPQVKLAMPFTLKKQLVDDWELVTRPPHHLVPLPRSPSAAAVLSSFLEHKKEQGTASTVQLARLEEMLHGLREYFDKALPLILLYRHEREQYASLFPAASPSSASRPTSTEPALGSSSGAAPRPSDVYGAEHLLRLFVRLPRLLALAPLAPAEMTQVQAKLGELLKFLQKQHGEIFLTSYIKKEEEKEEGKGEGKGSQAVAESVMKKGRRTNAA</sequence>